<dbReference type="InterPro" id="IPR008279">
    <property type="entry name" value="PEP-util_enz_mobile_dom"/>
</dbReference>
<keyword evidence="5" id="KW-1185">Reference proteome</keyword>
<dbReference type="InterPro" id="IPR002192">
    <property type="entry name" value="PPDK_AMP/ATP-bd"/>
</dbReference>
<evidence type="ECO:0000313" key="4">
    <source>
        <dbReference type="EMBL" id="MFB6392299.1"/>
    </source>
</evidence>
<dbReference type="Pfam" id="PF00391">
    <property type="entry name" value="PEP-utilizers"/>
    <property type="match status" value="1"/>
</dbReference>
<comment type="caution">
    <text evidence="4">The sequence shown here is derived from an EMBL/GenBank/DDBJ whole genome shotgun (WGS) entry which is preliminary data.</text>
</comment>
<dbReference type="RefSeq" id="WP_375733088.1">
    <property type="nucleotide sequence ID" value="NZ_JBCGDC010000008.1"/>
</dbReference>
<protein>
    <submittedName>
        <fullName evidence="4">PEP/pyruvate-binding domain-containing protein</fullName>
    </submittedName>
</protein>
<reference evidence="4 5" key="1">
    <citation type="submission" date="2024-04" db="EMBL/GenBank/DDBJ databases">
        <title>Polymorphospora sp. isolated from Baiyangdian Lake in Xiong'an New Area.</title>
        <authorList>
            <person name="Zhang X."/>
            <person name="Liu J."/>
        </authorList>
    </citation>
    <scope>NUCLEOTIDE SEQUENCE [LARGE SCALE GENOMIC DNA]</scope>
    <source>
        <strain evidence="4 5">2-325</strain>
    </source>
</reference>
<dbReference type="Pfam" id="PF01326">
    <property type="entry name" value="PPDK_N"/>
    <property type="match status" value="1"/>
</dbReference>
<dbReference type="InterPro" id="IPR013815">
    <property type="entry name" value="ATP_grasp_subdomain_1"/>
</dbReference>
<feature type="domain" description="PEP-utilising enzyme mobile" evidence="2">
    <location>
        <begin position="330"/>
        <end position="400"/>
    </location>
</feature>
<dbReference type="SUPFAM" id="SSF52009">
    <property type="entry name" value="Phosphohistidine domain"/>
    <property type="match status" value="1"/>
</dbReference>
<evidence type="ECO:0000259" key="2">
    <source>
        <dbReference type="Pfam" id="PF00391"/>
    </source>
</evidence>
<evidence type="ECO:0000313" key="5">
    <source>
        <dbReference type="Proteomes" id="UP001582793"/>
    </source>
</evidence>
<accession>A0ABV5CKK5</accession>
<dbReference type="Gene3D" id="3.50.30.10">
    <property type="entry name" value="Phosphohistidine domain"/>
    <property type="match status" value="1"/>
</dbReference>
<organism evidence="4 5">
    <name type="scientific">Polymorphospora lycopeni</name>
    <dbReference type="NCBI Taxonomy" id="3140240"/>
    <lineage>
        <taxon>Bacteria</taxon>
        <taxon>Bacillati</taxon>
        <taxon>Actinomycetota</taxon>
        <taxon>Actinomycetes</taxon>
        <taxon>Micromonosporales</taxon>
        <taxon>Micromonosporaceae</taxon>
        <taxon>Polymorphospora</taxon>
    </lineage>
</organism>
<feature type="domain" description="Pyruvate phosphate dikinase AMP/ATP-binding" evidence="3">
    <location>
        <begin position="11"/>
        <end position="289"/>
    </location>
</feature>
<dbReference type="SUPFAM" id="SSF56059">
    <property type="entry name" value="Glutathione synthetase ATP-binding domain-like"/>
    <property type="match status" value="1"/>
</dbReference>
<dbReference type="EMBL" id="JBCGDC010000008">
    <property type="protein sequence ID" value="MFB6392299.1"/>
    <property type="molecule type" value="Genomic_DNA"/>
</dbReference>
<dbReference type="PANTHER" id="PTHR43615:SF1">
    <property type="entry name" value="PPDK_N DOMAIN-CONTAINING PROTEIN"/>
    <property type="match status" value="1"/>
</dbReference>
<dbReference type="Proteomes" id="UP001582793">
    <property type="component" value="Unassembled WGS sequence"/>
</dbReference>
<dbReference type="InterPro" id="IPR036637">
    <property type="entry name" value="Phosphohistidine_dom_sf"/>
</dbReference>
<sequence>MLVPLADATVDTCGGKAGTLGALIRAGLPVPPGVVVPRAAYRAATRDLDLARLAAGQGFAAARRAVAATPMPPRLPDLLAHALATLGHPPVAVRSSATNEDTATASAAGRHDSFLAVRGAPAVTDAVRACWASLWSPRAAAYRSTDDTAVPEMAVIVQRHLDAGASGVMFTPDPAHPGPTVIEASWGLGPSIVEGRVTPDTYRVDARDTVARSVADKRIRLDRHEGRVAVREVPAGARNRPVLDDAAAVRLARLGRTVAALLGGAQDIEWAAVGDRIWLLQARPVTATPPPAPPAAPAPTGSLAGTPGSRGTATGPARIVRGPGDFGRVRPGDILVCRFTDPAWTPLLRIVAAVVTETGGALSHAAIVAREQGIPAVLGVPGAMDRLPDGATVTVDGATGTVRP</sequence>
<dbReference type="Gene3D" id="3.30.470.20">
    <property type="entry name" value="ATP-grasp fold, B domain"/>
    <property type="match status" value="1"/>
</dbReference>
<gene>
    <name evidence="4" type="ORF">AAFH96_04170</name>
</gene>
<dbReference type="PANTHER" id="PTHR43615">
    <property type="entry name" value="PHOSPHOENOLPYRUVATE SYNTHASE-RELATED"/>
    <property type="match status" value="1"/>
</dbReference>
<name>A0ABV5CKK5_9ACTN</name>
<evidence type="ECO:0000256" key="1">
    <source>
        <dbReference type="SAM" id="MobiDB-lite"/>
    </source>
</evidence>
<feature type="compositionally biased region" description="Pro residues" evidence="1">
    <location>
        <begin position="288"/>
        <end position="297"/>
    </location>
</feature>
<evidence type="ECO:0000259" key="3">
    <source>
        <dbReference type="Pfam" id="PF01326"/>
    </source>
</evidence>
<feature type="region of interest" description="Disordered" evidence="1">
    <location>
        <begin position="288"/>
        <end position="324"/>
    </location>
</feature>
<dbReference type="InterPro" id="IPR051549">
    <property type="entry name" value="PEP_Utilizing_Enz"/>
</dbReference>
<dbReference type="Gene3D" id="3.30.1490.20">
    <property type="entry name" value="ATP-grasp fold, A domain"/>
    <property type="match status" value="1"/>
</dbReference>
<feature type="compositionally biased region" description="Low complexity" evidence="1">
    <location>
        <begin position="298"/>
        <end position="307"/>
    </location>
</feature>
<proteinExistence type="predicted"/>